<organism evidence="1">
    <name type="scientific">Utricularia reniformis</name>
    <dbReference type="NCBI Taxonomy" id="192314"/>
    <lineage>
        <taxon>Eukaryota</taxon>
        <taxon>Viridiplantae</taxon>
        <taxon>Streptophyta</taxon>
        <taxon>Embryophyta</taxon>
        <taxon>Tracheophyta</taxon>
        <taxon>Spermatophyta</taxon>
        <taxon>Magnoliopsida</taxon>
        <taxon>eudicotyledons</taxon>
        <taxon>Gunneridae</taxon>
        <taxon>Pentapetalae</taxon>
        <taxon>asterids</taxon>
        <taxon>lamiids</taxon>
        <taxon>Lamiales</taxon>
        <taxon>Lentibulariaceae</taxon>
        <taxon>Utricularia</taxon>
    </lineage>
</organism>
<gene>
    <name evidence="1" type="ORF">AEK19_MT2293</name>
</gene>
<reference evidence="1" key="1">
    <citation type="submission" date="2017-03" db="EMBL/GenBank/DDBJ databases">
        <title>The mitochondrial genome of the carnivorous plant Utricularia reniformis (Lentibulariaceae): structure, comparative analysis and evolutionary landmarks.</title>
        <authorList>
            <person name="Silva S.R."/>
            <person name="Alvarenga D.O."/>
            <person name="Michael T.P."/>
            <person name="Miranda V.F.O."/>
            <person name="Varani A.M."/>
        </authorList>
    </citation>
    <scope>NUCLEOTIDE SEQUENCE</scope>
</reference>
<evidence type="ECO:0000313" key="1">
    <source>
        <dbReference type="EMBL" id="ART32438.1"/>
    </source>
</evidence>
<keyword evidence="1" id="KW-0496">Mitochondrion</keyword>
<dbReference type="EMBL" id="KY774314">
    <property type="protein sequence ID" value="ART32438.1"/>
    <property type="molecule type" value="Genomic_DNA"/>
</dbReference>
<proteinExistence type="predicted"/>
<dbReference type="AlphaFoldDB" id="A0A1Y0B4W0"/>
<sequence>MAHLLTLWIPGTSQVSTRLNQSRASIRESSRKEKTSHWHPADAFRLTVVLQIKFHNFGRNFYFRIDFGRQGYIRFDSL</sequence>
<name>A0A1Y0B4W0_9LAMI</name>
<protein>
    <submittedName>
        <fullName evidence="1">Uncharacterized protein</fullName>
    </submittedName>
</protein>
<accession>A0A1Y0B4W0</accession>
<geneLocation type="mitochondrion" evidence="1"/>